<keyword evidence="2 4" id="KW-0238">DNA-binding</keyword>
<evidence type="ECO:0000313" key="7">
    <source>
        <dbReference type="Proteomes" id="UP000632322"/>
    </source>
</evidence>
<evidence type="ECO:0000256" key="3">
    <source>
        <dbReference type="ARBA" id="ARBA00023163"/>
    </source>
</evidence>
<gene>
    <name evidence="6" type="ORF">GCM10010974_15480</name>
</gene>
<comment type="caution">
    <text evidence="6">The sequence shown here is derived from an EMBL/GenBank/DDBJ whole genome shotgun (WGS) entry which is preliminary data.</text>
</comment>
<dbReference type="Proteomes" id="UP000632322">
    <property type="component" value="Unassembled WGS sequence"/>
</dbReference>
<evidence type="ECO:0000259" key="5">
    <source>
        <dbReference type="PROSITE" id="PS50977"/>
    </source>
</evidence>
<protein>
    <submittedName>
        <fullName evidence="6">TetR family transcriptional regulator</fullName>
    </submittedName>
</protein>
<evidence type="ECO:0000256" key="4">
    <source>
        <dbReference type="PROSITE-ProRule" id="PRU00335"/>
    </source>
</evidence>
<feature type="DNA-binding region" description="H-T-H motif" evidence="4">
    <location>
        <begin position="34"/>
        <end position="53"/>
    </location>
</feature>
<evidence type="ECO:0000256" key="1">
    <source>
        <dbReference type="ARBA" id="ARBA00023015"/>
    </source>
</evidence>
<proteinExistence type="predicted"/>
<dbReference type="PROSITE" id="PS50977">
    <property type="entry name" value="HTH_TETR_2"/>
    <property type="match status" value="1"/>
</dbReference>
<name>A0ABQ1M585_9MICO</name>
<reference evidence="7" key="1">
    <citation type="journal article" date="2019" name="Int. J. Syst. Evol. Microbiol.">
        <title>The Global Catalogue of Microorganisms (GCM) 10K type strain sequencing project: providing services to taxonomists for standard genome sequencing and annotation.</title>
        <authorList>
            <consortium name="The Broad Institute Genomics Platform"/>
            <consortium name="The Broad Institute Genome Sequencing Center for Infectious Disease"/>
            <person name="Wu L."/>
            <person name="Ma J."/>
        </authorList>
    </citation>
    <scope>NUCLEOTIDE SEQUENCE [LARGE SCALE GENOMIC DNA]</scope>
    <source>
        <strain evidence="7">CGMCC 1.15472</strain>
    </source>
</reference>
<evidence type="ECO:0000256" key="2">
    <source>
        <dbReference type="ARBA" id="ARBA00023125"/>
    </source>
</evidence>
<sequence length="185" mass="19860">MSARSGVPNDPGRRERIIAAALELILDDGVARVSHRAVAARADVPLGSMTYHFTSIDEVITEAFRRLVDRLSGRYRAGLHEAATPAEAREAVVEIICGDTFASPREMAGIFELYSYGRSSPDSAELAASWMGISAAALTEHFTPDAAHAIDALIEGWTIHHHLDGKAPDRELVRAAVTALTSSAL</sequence>
<dbReference type="InterPro" id="IPR009057">
    <property type="entry name" value="Homeodomain-like_sf"/>
</dbReference>
<feature type="domain" description="HTH tetR-type" evidence="5">
    <location>
        <begin position="11"/>
        <end position="71"/>
    </location>
</feature>
<dbReference type="RefSeq" id="WP_181271186.1">
    <property type="nucleotide sequence ID" value="NZ_BMJG01000004.1"/>
</dbReference>
<dbReference type="EMBL" id="BMJG01000004">
    <property type="protein sequence ID" value="GGC33921.1"/>
    <property type="molecule type" value="Genomic_DNA"/>
</dbReference>
<dbReference type="InterPro" id="IPR001647">
    <property type="entry name" value="HTH_TetR"/>
</dbReference>
<dbReference type="PANTHER" id="PTHR47506">
    <property type="entry name" value="TRANSCRIPTIONAL REGULATORY PROTEIN"/>
    <property type="match status" value="1"/>
</dbReference>
<dbReference type="Gene3D" id="1.10.357.10">
    <property type="entry name" value="Tetracycline Repressor, domain 2"/>
    <property type="match status" value="1"/>
</dbReference>
<keyword evidence="3" id="KW-0804">Transcription</keyword>
<keyword evidence="1" id="KW-0805">Transcription regulation</keyword>
<evidence type="ECO:0000313" key="6">
    <source>
        <dbReference type="EMBL" id="GGC33921.1"/>
    </source>
</evidence>
<organism evidence="6 7">
    <name type="scientific">Brevibacterium sediminis</name>
    <dbReference type="NCBI Taxonomy" id="1857024"/>
    <lineage>
        <taxon>Bacteria</taxon>
        <taxon>Bacillati</taxon>
        <taxon>Actinomycetota</taxon>
        <taxon>Actinomycetes</taxon>
        <taxon>Micrococcales</taxon>
        <taxon>Brevibacteriaceae</taxon>
        <taxon>Brevibacterium</taxon>
    </lineage>
</organism>
<dbReference type="PANTHER" id="PTHR47506:SF6">
    <property type="entry name" value="HTH-TYPE TRANSCRIPTIONAL REPRESSOR NEMR"/>
    <property type="match status" value="1"/>
</dbReference>
<dbReference type="Pfam" id="PF00440">
    <property type="entry name" value="TetR_N"/>
    <property type="match status" value="1"/>
</dbReference>
<dbReference type="SUPFAM" id="SSF46689">
    <property type="entry name" value="Homeodomain-like"/>
    <property type="match status" value="1"/>
</dbReference>
<accession>A0ABQ1M585</accession>
<keyword evidence="7" id="KW-1185">Reference proteome</keyword>